<dbReference type="EMBL" id="CAJVAF010000342">
    <property type="protein sequence ID" value="CAG7599236.1"/>
    <property type="molecule type" value="Genomic_DNA"/>
</dbReference>
<accession>A0A8S4C1H3</accession>
<gene>
    <name evidence="3" type="primary">putA_2</name>
    <name evidence="3" type="ORF">MHYMCMPASI_01079</name>
</gene>
<protein>
    <submittedName>
        <fullName evidence="3">Bifunctional protein PutA</fullName>
    </submittedName>
</protein>
<organism evidence="3 4">
    <name type="scientific">Hyalomma marginatum</name>
    <dbReference type="NCBI Taxonomy" id="34627"/>
    <lineage>
        <taxon>Eukaryota</taxon>
        <taxon>Metazoa</taxon>
        <taxon>Ecdysozoa</taxon>
        <taxon>Arthropoda</taxon>
        <taxon>Chelicerata</taxon>
        <taxon>Arachnida</taxon>
        <taxon>Acari</taxon>
        <taxon>Parasitiformes</taxon>
        <taxon>Ixodida</taxon>
        <taxon>Ixodoidea</taxon>
        <taxon>Ixodidae</taxon>
        <taxon>Hyalomminae</taxon>
        <taxon>Hyalomma</taxon>
    </lineage>
</organism>
<sequence>MVRLCADNNIAVSFDAEEASSYLLYFNRISGHPDLENYEGIGFVVQAYQKRASYIIDYIINLAKTLKNKVWRITLSTLYKGIY</sequence>
<feature type="domain" description="Proline dehydrogenase" evidence="2">
    <location>
        <begin position="2"/>
        <end position="69"/>
    </location>
</feature>
<proteinExistence type="predicted"/>
<dbReference type="AlphaFoldDB" id="A0A8S4C1H3"/>
<dbReference type="SUPFAM" id="SSF51730">
    <property type="entry name" value="FAD-linked oxidoreductase"/>
    <property type="match status" value="1"/>
</dbReference>
<name>A0A8S4C1H3_9ACAR</name>
<comment type="caution">
    <text evidence="3">The sequence shown here is derived from an EMBL/GenBank/DDBJ whole genome shotgun (WGS) entry which is preliminary data.</text>
</comment>
<dbReference type="Pfam" id="PF01619">
    <property type="entry name" value="Pro_dh"/>
    <property type="match status" value="1"/>
</dbReference>
<evidence type="ECO:0000256" key="1">
    <source>
        <dbReference type="ARBA" id="ARBA00023002"/>
    </source>
</evidence>
<dbReference type="InterPro" id="IPR029041">
    <property type="entry name" value="FAD-linked_oxidoreductase-like"/>
</dbReference>
<evidence type="ECO:0000259" key="2">
    <source>
        <dbReference type="Pfam" id="PF01619"/>
    </source>
</evidence>
<dbReference type="GO" id="GO:0016491">
    <property type="term" value="F:oxidoreductase activity"/>
    <property type="evidence" value="ECO:0007669"/>
    <property type="project" value="UniProtKB-KW"/>
</dbReference>
<keyword evidence="4" id="KW-1185">Reference proteome</keyword>
<dbReference type="InterPro" id="IPR002872">
    <property type="entry name" value="Proline_DH_dom"/>
</dbReference>
<reference evidence="3" key="1">
    <citation type="submission" date="2021-06" db="EMBL/GenBank/DDBJ databases">
        <authorList>
            <person name="Nardi T."/>
            <person name="Nardi T."/>
        </authorList>
    </citation>
    <scope>NUCLEOTIDE SEQUENCE</scope>
</reference>
<evidence type="ECO:0000313" key="3">
    <source>
        <dbReference type="EMBL" id="CAG7599236.1"/>
    </source>
</evidence>
<dbReference type="Gene3D" id="3.20.20.220">
    <property type="match status" value="1"/>
</dbReference>
<dbReference type="Proteomes" id="UP000837675">
    <property type="component" value="Unassembled WGS sequence"/>
</dbReference>
<evidence type="ECO:0000313" key="4">
    <source>
        <dbReference type="Proteomes" id="UP000837675"/>
    </source>
</evidence>
<keyword evidence="1" id="KW-0560">Oxidoreductase</keyword>